<dbReference type="Gene3D" id="3.30.70.20">
    <property type="match status" value="2"/>
</dbReference>
<dbReference type="PROSITE" id="PS51379">
    <property type="entry name" value="4FE4S_FER_2"/>
    <property type="match status" value="2"/>
</dbReference>
<evidence type="ECO:0000256" key="2">
    <source>
        <dbReference type="ARBA" id="ARBA00022723"/>
    </source>
</evidence>
<dbReference type="InterPro" id="IPR017896">
    <property type="entry name" value="4Fe4S_Fe-S-bd"/>
</dbReference>
<dbReference type="InterPro" id="IPR017900">
    <property type="entry name" value="4Fe4S_Fe_S_CS"/>
</dbReference>
<evidence type="ECO:0000259" key="5">
    <source>
        <dbReference type="PROSITE" id="PS51379"/>
    </source>
</evidence>
<organism evidence="6 7">
    <name type="scientific">Caldicellulosiruptor morganii</name>
    <dbReference type="NCBI Taxonomy" id="1387555"/>
    <lineage>
        <taxon>Bacteria</taxon>
        <taxon>Bacillati</taxon>
        <taxon>Bacillota</taxon>
        <taxon>Bacillota incertae sedis</taxon>
        <taxon>Caldicellulosiruptorales</taxon>
        <taxon>Caldicellulosiruptoraceae</taxon>
        <taxon>Caldicellulosiruptor</taxon>
    </lineage>
</organism>
<reference evidence="6" key="1">
    <citation type="submission" date="2022-12" db="EMBL/GenBank/DDBJ databases">
        <authorList>
            <person name="Bing R.G."/>
            <person name="Willard D.J."/>
            <person name="Manesh M.J.H."/>
            <person name="Laemthong T."/>
            <person name="Crosby J.R."/>
            <person name="Kelly R.M."/>
        </authorList>
    </citation>
    <scope>NUCLEOTIDE SEQUENCE</scope>
    <source>
        <strain evidence="6">DSM 8990</strain>
    </source>
</reference>
<name>A0ABY7BK03_9FIRM</name>
<dbReference type="EMBL" id="CP113865">
    <property type="protein sequence ID" value="WAM33143.1"/>
    <property type="molecule type" value="Genomic_DNA"/>
</dbReference>
<dbReference type="Pfam" id="PF12838">
    <property type="entry name" value="Fer4_7"/>
    <property type="match status" value="1"/>
</dbReference>
<dbReference type="PANTHER" id="PTHR43687">
    <property type="entry name" value="ADENYLYLSULFATE REDUCTASE, BETA SUBUNIT"/>
    <property type="match status" value="1"/>
</dbReference>
<dbReference type="PROSITE" id="PS00198">
    <property type="entry name" value="4FE4S_FER_1"/>
    <property type="match status" value="2"/>
</dbReference>
<dbReference type="InterPro" id="IPR050572">
    <property type="entry name" value="Fe-S_Ferredoxin"/>
</dbReference>
<evidence type="ECO:0000256" key="1">
    <source>
        <dbReference type="ARBA" id="ARBA00022485"/>
    </source>
</evidence>
<sequence>MVKLKIEYDKCKSCGLCVEVCPKKILYIDRSRINKKGYNPVEVKDAEACIGCGSCYKVCPDIVFEVGE</sequence>
<proteinExistence type="predicted"/>
<protein>
    <submittedName>
        <fullName evidence="6">4Fe-4S binding protein</fullName>
    </submittedName>
</protein>
<keyword evidence="7" id="KW-1185">Reference proteome</keyword>
<accession>A0ABY7BK03</accession>
<feature type="domain" description="4Fe-4S ferredoxin-type" evidence="5">
    <location>
        <begin position="2"/>
        <end position="31"/>
    </location>
</feature>
<gene>
    <name evidence="6" type="ORF">OTK00_001617</name>
</gene>
<dbReference type="PANTHER" id="PTHR43687:SF1">
    <property type="entry name" value="FERREDOXIN III"/>
    <property type="match status" value="1"/>
</dbReference>
<evidence type="ECO:0000313" key="7">
    <source>
        <dbReference type="Proteomes" id="UP001164909"/>
    </source>
</evidence>
<keyword evidence="1" id="KW-0004">4Fe-4S</keyword>
<feature type="domain" description="4Fe-4S ferredoxin-type" evidence="5">
    <location>
        <begin position="39"/>
        <end position="68"/>
    </location>
</feature>
<evidence type="ECO:0000256" key="4">
    <source>
        <dbReference type="ARBA" id="ARBA00023014"/>
    </source>
</evidence>
<dbReference type="Proteomes" id="UP001164909">
    <property type="component" value="Chromosome"/>
</dbReference>
<evidence type="ECO:0000313" key="6">
    <source>
        <dbReference type="EMBL" id="WAM33143.1"/>
    </source>
</evidence>
<keyword evidence="3" id="KW-0408">Iron</keyword>
<keyword evidence="2" id="KW-0479">Metal-binding</keyword>
<keyword evidence="4" id="KW-0411">Iron-sulfur</keyword>
<dbReference type="SUPFAM" id="SSF54862">
    <property type="entry name" value="4Fe-4S ferredoxins"/>
    <property type="match status" value="1"/>
</dbReference>
<evidence type="ECO:0000256" key="3">
    <source>
        <dbReference type="ARBA" id="ARBA00023004"/>
    </source>
</evidence>